<dbReference type="EMBL" id="CAJNOU010000058">
    <property type="protein sequence ID" value="CAF0840086.1"/>
    <property type="molecule type" value="Genomic_DNA"/>
</dbReference>
<comment type="caution">
    <text evidence="1">The sequence shown here is derived from an EMBL/GenBank/DDBJ whole genome shotgun (WGS) entry which is preliminary data.</text>
</comment>
<accession>A0A813VQX8</accession>
<protein>
    <submittedName>
        <fullName evidence="1">Uncharacterized protein</fullName>
    </submittedName>
</protein>
<proteinExistence type="predicted"/>
<evidence type="ECO:0000313" key="1">
    <source>
        <dbReference type="EMBL" id="CAF0840086.1"/>
    </source>
</evidence>
<evidence type="ECO:0000313" key="2">
    <source>
        <dbReference type="Proteomes" id="UP000663889"/>
    </source>
</evidence>
<organism evidence="1 2">
    <name type="scientific">Rotaria sordida</name>
    <dbReference type="NCBI Taxonomy" id="392033"/>
    <lineage>
        <taxon>Eukaryota</taxon>
        <taxon>Metazoa</taxon>
        <taxon>Spiralia</taxon>
        <taxon>Gnathifera</taxon>
        <taxon>Rotifera</taxon>
        <taxon>Eurotatoria</taxon>
        <taxon>Bdelloidea</taxon>
        <taxon>Philodinida</taxon>
        <taxon>Philodinidae</taxon>
        <taxon>Rotaria</taxon>
    </lineage>
</organism>
<name>A0A813VQX8_9BILA</name>
<reference evidence="1" key="1">
    <citation type="submission" date="2021-02" db="EMBL/GenBank/DDBJ databases">
        <authorList>
            <person name="Nowell W R."/>
        </authorList>
    </citation>
    <scope>NUCLEOTIDE SEQUENCE</scope>
</reference>
<dbReference type="AlphaFoldDB" id="A0A813VQX8"/>
<gene>
    <name evidence="1" type="ORF">SEV965_LOCUS2564</name>
</gene>
<sequence length="243" mass="28305">MSTDENSSSSSDNNKSDHFVRNCWSQVLDLAEQLRHKTEIQKTEYLLQYAFDIPPSNDRQTSLNHADNVKSFENALLFAKTGNFNLDNLSEKFLDLKRTFNHMIKLNKNDLTQITLSTSITKTALLMILRSIESIVEVMTNRTRKFPTLNSLISYIRSRQNELPIQGKLLVEWYKVAQFLDLLTNDPDWLVQPQKAYWAIKICNETLTWARGVFNENYRTKSPERSIFNREDSIITSQSKDKD</sequence>
<dbReference type="Proteomes" id="UP000663889">
    <property type="component" value="Unassembled WGS sequence"/>
</dbReference>